<gene>
    <name evidence="1" type="ORF">LY90DRAFT_390621</name>
</gene>
<dbReference type="PROSITE" id="PS01229">
    <property type="entry name" value="COF_2"/>
    <property type="match status" value="1"/>
</dbReference>
<reference evidence="1 2" key="1">
    <citation type="submission" date="2016-08" db="EMBL/GenBank/DDBJ databases">
        <title>A Parts List for Fungal Cellulosomes Revealed by Comparative Genomics.</title>
        <authorList>
            <consortium name="DOE Joint Genome Institute"/>
            <person name="Haitjema C.H."/>
            <person name="Gilmore S.P."/>
            <person name="Henske J.K."/>
            <person name="Solomon K.V."/>
            <person name="De Groot R."/>
            <person name="Kuo A."/>
            <person name="Mondo S.J."/>
            <person name="Salamov A.A."/>
            <person name="Labutti K."/>
            <person name="Zhao Z."/>
            <person name="Chiniquy J."/>
            <person name="Barry K."/>
            <person name="Brewer H.M."/>
            <person name="Purvine S.O."/>
            <person name="Wright A.T."/>
            <person name="Boxma B."/>
            <person name="Van Alen T."/>
            <person name="Hackstein J.H."/>
            <person name="Baker S.E."/>
            <person name="Grigoriev I.V."/>
            <person name="O'Malley M.A."/>
        </authorList>
    </citation>
    <scope>NUCLEOTIDE SEQUENCE [LARGE SCALE GENOMIC DNA]</scope>
    <source>
        <strain evidence="1 2">G1</strain>
    </source>
</reference>
<dbReference type="InterPro" id="IPR036412">
    <property type="entry name" value="HAD-like_sf"/>
</dbReference>
<dbReference type="GO" id="GO:0016791">
    <property type="term" value="F:phosphatase activity"/>
    <property type="evidence" value="ECO:0007669"/>
    <property type="project" value="TreeGrafter"/>
</dbReference>
<proteinExistence type="predicted"/>
<keyword evidence="2" id="KW-1185">Reference proteome</keyword>
<protein>
    <recommendedName>
        <fullName evidence="3">HAD-like protein</fullName>
    </recommendedName>
</protein>
<dbReference type="PANTHER" id="PTHR10000">
    <property type="entry name" value="PHOSPHOSERINE PHOSPHATASE"/>
    <property type="match status" value="1"/>
</dbReference>
<dbReference type="InterPro" id="IPR023214">
    <property type="entry name" value="HAD_sf"/>
</dbReference>
<evidence type="ECO:0000313" key="1">
    <source>
        <dbReference type="EMBL" id="ORY21486.1"/>
    </source>
</evidence>
<dbReference type="OrthoDB" id="27226at2759"/>
<dbReference type="GO" id="GO:0000287">
    <property type="term" value="F:magnesium ion binding"/>
    <property type="evidence" value="ECO:0007669"/>
    <property type="project" value="TreeGrafter"/>
</dbReference>
<evidence type="ECO:0000313" key="2">
    <source>
        <dbReference type="Proteomes" id="UP000193920"/>
    </source>
</evidence>
<organism evidence="1 2">
    <name type="scientific">Neocallimastix californiae</name>
    <dbReference type="NCBI Taxonomy" id="1754190"/>
    <lineage>
        <taxon>Eukaryota</taxon>
        <taxon>Fungi</taxon>
        <taxon>Fungi incertae sedis</taxon>
        <taxon>Chytridiomycota</taxon>
        <taxon>Chytridiomycota incertae sedis</taxon>
        <taxon>Neocallimastigomycetes</taxon>
        <taxon>Neocallimastigales</taxon>
        <taxon>Neocallimastigaceae</taxon>
        <taxon>Neocallimastix</taxon>
    </lineage>
</organism>
<dbReference type="SUPFAM" id="SSF56784">
    <property type="entry name" value="HAD-like"/>
    <property type="match status" value="1"/>
</dbReference>
<evidence type="ECO:0008006" key="3">
    <source>
        <dbReference type="Google" id="ProtNLM"/>
    </source>
</evidence>
<dbReference type="InterPro" id="IPR006379">
    <property type="entry name" value="HAD-SF_hydro_IIB"/>
</dbReference>
<dbReference type="SFLD" id="SFLDG01140">
    <property type="entry name" value="C2.B:_Phosphomannomutase_and_P"/>
    <property type="match status" value="1"/>
</dbReference>
<dbReference type="Gene3D" id="3.40.50.1000">
    <property type="entry name" value="HAD superfamily/HAD-like"/>
    <property type="match status" value="1"/>
</dbReference>
<comment type="caution">
    <text evidence="1">The sequence shown here is derived from an EMBL/GenBank/DDBJ whole genome shotgun (WGS) entry which is preliminary data.</text>
</comment>
<dbReference type="Pfam" id="PF08282">
    <property type="entry name" value="Hydrolase_3"/>
    <property type="match status" value="1"/>
</dbReference>
<dbReference type="EMBL" id="MCOG01000264">
    <property type="protein sequence ID" value="ORY21486.1"/>
    <property type="molecule type" value="Genomic_DNA"/>
</dbReference>
<dbReference type="NCBIfam" id="TIGR00099">
    <property type="entry name" value="Cof-subfamily"/>
    <property type="match status" value="1"/>
</dbReference>
<sequence>MATELPDGSKIKVIATDLDGTLLDSKGQVSERTRTVIGKILNKYPDLHFVISTGRPRRGILAIRKALGIENRPNTECLVSNGCVVYDSNGNIISESILPKEYIIKVHNLLKPYPKALYSYTYENKMTTFDEGFGRILGQIMQESVNIEDKEEHIKKVISDEDSNINKISFFASGNKKEGEEILRILRELGKEFNLEYAEYSPTVVEYMPYQINKGTVLTQFIKNLNISKDEVMAFGDGGNDIQLLQSAGWPVAMENARDVLKPYARLITKSNIEDGVADLLEKIFLKEDLKN</sequence>
<dbReference type="PANTHER" id="PTHR10000:SF8">
    <property type="entry name" value="HAD SUPERFAMILY HYDROLASE-LIKE, TYPE 3"/>
    <property type="match status" value="1"/>
</dbReference>
<dbReference type="GO" id="GO:0005829">
    <property type="term" value="C:cytosol"/>
    <property type="evidence" value="ECO:0007669"/>
    <property type="project" value="TreeGrafter"/>
</dbReference>
<accession>A0A1Y2AG51</accession>
<dbReference type="STRING" id="1754190.A0A1Y2AG51"/>
<dbReference type="Proteomes" id="UP000193920">
    <property type="component" value="Unassembled WGS sequence"/>
</dbReference>
<dbReference type="AlphaFoldDB" id="A0A1Y2AG51"/>
<dbReference type="NCBIfam" id="TIGR01484">
    <property type="entry name" value="HAD-SF-IIB"/>
    <property type="match status" value="1"/>
</dbReference>
<dbReference type="CDD" id="cd07516">
    <property type="entry name" value="HAD_Pase"/>
    <property type="match status" value="1"/>
</dbReference>
<dbReference type="SFLD" id="SFLDS00003">
    <property type="entry name" value="Haloacid_Dehalogenase"/>
    <property type="match status" value="1"/>
</dbReference>
<dbReference type="InterPro" id="IPR000150">
    <property type="entry name" value="Cof"/>
</dbReference>
<name>A0A1Y2AG51_9FUNG</name>
<dbReference type="Gene3D" id="3.30.1240.10">
    <property type="match status" value="1"/>
</dbReference>